<sequence length="123" mass="14253">MGHRGESEAYRISKGRFWWEGMKKAVKKWVKSCLACQKGSQNLHREQKKSTATSTLFERVIMDAVQIKYQRWKYMVVARDDCSGWPETVGLVKLTKKAVAEWFTSECICRYGSPKKVTVDWGP</sequence>
<dbReference type="Proteomes" id="UP000765509">
    <property type="component" value="Unassembled WGS sequence"/>
</dbReference>
<dbReference type="InterPro" id="IPR012337">
    <property type="entry name" value="RNaseH-like_sf"/>
</dbReference>
<keyword evidence="3" id="KW-1185">Reference proteome</keyword>
<dbReference type="Pfam" id="PF17921">
    <property type="entry name" value="Integrase_H2C2"/>
    <property type="match status" value="1"/>
</dbReference>
<dbReference type="InterPro" id="IPR041588">
    <property type="entry name" value="Integrase_H2C2"/>
</dbReference>
<dbReference type="Gene3D" id="1.10.340.70">
    <property type="match status" value="1"/>
</dbReference>
<comment type="caution">
    <text evidence="2">The sequence shown here is derived from an EMBL/GenBank/DDBJ whole genome shotgun (WGS) entry which is preliminary data.</text>
</comment>
<dbReference type="SUPFAM" id="SSF53098">
    <property type="entry name" value="Ribonuclease H-like"/>
    <property type="match status" value="1"/>
</dbReference>
<gene>
    <name evidence="2" type="ORF">O181_067893</name>
</gene>
<proteinExistence type="predicted"/>
<organism evidence="2 3">
    <name type="scientific">Austropuccinia psidii MF-1</name>
    <dbReference type="NCBI Taxonomy" id="1389203"/>
    <lineage>
        <taxon>Eukaryota</taxon>
        <taxon>Fungi</taxon>
        <taxon>Dikarya</taxon>
        <taxon>Basidiomycota</taxon>
        <taxon>Pucciniomycotina</taxon>
        <taxon>Pucciniomycetes</taxon>
        <taxon>Pucciniales</taxon>
        <taxon>Sphaerophragmiaceae</taxon>
        <taxon>Austropuccinia</taxon>
    </lineage>
</organism>
<dbReference type="InterPro" id="IPR050951">
    <property type="entry name" value="Retrovirus_Pol_polyprotein"/>
</dbReference>
<dbReference type="OrthoDB" id="2506616at2759"/>
<dbReference type="GO" id="GO:0003676">
    <property type="term" value="F:nucleic acid binding"/>
    <property type="evidence" value="ECO:0007669"/>
    <property type="project" value="InterPro"/>
</dbReference>
<evidence type="ECO:0000313" key="2">
    <source>
        <dbReference type="EMBL" id="MBW0528178.1"/>
    </source>
</evidence>
<evidence type="ECO:0000259" key="1">
    <source>
        <dbReference type="Pfam" id="PF17921"/>
    </source>
</evidence>
<dbReference type="EMBL" id="AVOT02034131">
    <property type="protein sequence ID" value="MBW0528178.1"/>
    <property type="molecule type" value="Genomic_DNA"/>
</dbReference>
<protein>
    <recommendedName>
        <fullName evidence="1">Integrase zinc-binding domain-containing protein</fullName>
    </recommendedName>
</protein>
<dbReference type="PANTHER" id="PTHR37984:SF5">
    <property type="entry name" value="PROTEIN NYNRIN-LIKE"/>
    <property type="match status" value="1"/>
</dbReference>
<dbReference type="InterPro" id="IPR036397">
    <property type="entry name" value="RNaseH_sf"/>
</dbReference>
<dbReference type="AlphaFoldDB" id="A0A9Q3EZK3"/>
<feature type="domain" description="Integrase zinc-binding" evidence="1">
    <location>
        <begin position="2"/>
        <end position="38"/>
    </location>
</feature>
<evidence type="ECO:0000313" key="3">
    <source>
        <dbReference type="Proteomes" id="UP000765509"/>
    </source>
</evidence>
<reference evidence="2" key="1">
    <citation type="submission" date="2021-03" db="EMBL/GenBank/DDBJ databases">
        <title>Draft genome sequence of rust myrtle Austropuccinia psidii MF-1, a brazilian biotype.</title>
        <authorList>
            <person name="Quecine M.C."/>
            <person name="Pachon D.M.R."/>
            <person name="Bonatelli M.L."/>
            <person name="Correr F.H."/>
            <person name="Franceschini L.M."/>
            <person name="Leite T.F."/>
            <person name="Margarido G.R.A."/>
            <person name="Almeida C.A."/>
            <person name="Ferrarezi J.A."/>
            <person name="Labate C.A."/>
        </authorList>
    </citation>
    <scope>NUCLEOTIDE SEQUENCE</scope>
    <source>
        <strain evidence="2">MF-1</strain>
    </source>
</reference>
<accession>A0A9Q3EZK3</accession>
<name>A0A9Q3EZK3_9BASI</name>
<dbReference type="PANTHER" id="PTHR37984">
    <property type="entry name" value="PROTEIN CBG26694"/>
    <property type="match status" value="1"/>
</dbReference>
<dbReference type="Gene3D" id="3.30.420.10">
    <property type="entry name" value="Ribonuclease H-like superfamily/Ribonuclease H"/>
    <property type="match status" value="1"/>
</dbReference>